<comment type="similarity">
    <text evidence="1">Belongs to the ComF/GntX family.</text>
</comment>
<evidence type="ECO:0000313" key="3">
    <source>
        <dbReference type="EMBL" id="SDO02652.1"/>
    </source>
</evidence>
<dbReference type="SUPFAM" id="SSF53271">
    <property type="entry name" value="PRTase-like"/>
    <property type="match status" value="1"/>
</dbReference>
<dbReference type="CDD" id="cd06223">
    <property type="entry name" value="PRTases_typeI"/>
    <property type="match status" value="1"/>
</dbReference>
<dbReference type="Gene3D" id="3.40.50.2020">
    <property type="match status" value="1"/>
</dbReference>
<evidence type="ECO:0000259" key="2">
    <source>
        <dbReference type="Pfam" id="PF00156"/>
    </source>
</evidence>
<sequence>MHCLICYESTEPSTTWATMFDAEDRPVCSSCLEKFERIDQVDHHCEKCMKIISQHETLCGDCHAWQGRLEEDPLTRNISAFTYNDYMKDIMAQFKYRGDYELVYVWKEAITETYDKHFGNQKLTVVPIPLSDKRLRERGFNQAEALAQLIGHPIQNLLIRTHSEKQSKKTKLERILSQNPFHTRKNSPHQILLVDDIYTTGTTLRQAAEVLRSAGAQEVFSITLIRS</sequence>
<evidence type="ECO:0000256" key="1">
    <source>
        <dbReference type="ARBA" id="ARBA00008007"/>
    </source>
</evidence>
<feature type="domain" description="Phosphoribosyltransferase" evidence="2">
    <location>
        <begin position="112"/>
        <end position="226"/>
    </location>
</feature>
<dbReference type="STRING" id="237069.SAMN05216498_0481"/>
<dbReference type="InterPro" id="IPR000836">
    <property type="entry name" value="PRTase_dom"/>
</dbReference>
<organism evidence="3 4">
    <name type="scientific">Tenuibacillus multivorans</name>
    <dbReference type="NCBI Taxonomy" id="237069"/>
    <lineage>
        <taxon>Bacteria</taxon>
        <taxon>Bacillati</taxon>
        <taxon>Bacillota</taxon>
        <taxon>Bacilli</taxon>
        <taxon>Bacillales</taxon>
        <taxon>Bacillaceae</taxon>
        <taxon>Tenuibacillus</taxon>
    </lineage>
</organism>
<dbReference type="RefSeq" id="WP_093858012.1">
    <property type="nucleotide sequence ID" value="NZ_BJVZ01000032.1"/>
</dbReference>
<dbReference type="Pfam" id="PF00156">
    <property type="entry name" value="Pribosyltran"/>
    <property type="match status" value="1"/>
</dbReference>
<reference evidence="3 4" key="1">
    <citation type="submission" date="2016-10" db="EMBL/GenBank/DDBJ databases">
        <authorList>
            <person name="de Groot N.N."/>
        </authorList>
    </citation>
    <scope>NUCLEOTIDE SEQUENCE [LARGE SCALE GENOMIC DNA]</scope>
    <source>
        <strain evidence="3 4">CGMCC 1.3442</strain>
    </source>
</reference>
<evidence type="ECO:0000313" key="4">
    <source>
        <dbReference type="Proteomes" id="UP000199334"/>
    </source>
</evidence>
<dbReference type="OrthoDB" id="9779910at2"/>
<dbReference type="Proteomes" id="UP000199334">
    <property type="component" value="Unassembled WGS sequence"/>
</dbReference>
<dbReference type="AlphaFoldDB" id="A0A1H0G706"/>
<dbReference type="PANTHER" id="PTHR47505">
    <property type="entry name" value="DNA UTILIZATION PROTEIN YHGH"/>
    <property type="match status" value="1"/>
</dbReference>
<keyword evidence="4" id="KW-1185">Reference proteome</keyword>
<proteinExistence type="inferred from homology"/>
<protein>
    <submittedName>
        <fullName evidence="3">Competence protein ComFC</fullName>
    </submittedName>
</protein>
<accession>A0A1H0G706</accession>
<dbReference type="EMBL" id="FNIG01000015">
    <property type="protein sequence ID" value="SDO02652.1"/>
    <property type="molecule type" value="Genomic_DNA"/>
</dbReference>
<name>A0A1H0G706_9BACI</name>
<dbReference type="PANTHER" id="PTHR47505:SF1">
    <property type="entry name" value="DNA UTILIZATION PROTEIN YHGH"/>
    <property type="match status" value="1"/>
</dbReference>
<dbReference type="InterPro" id="IPR051910">
    <property type="entry name" value="ComF/GntX_DNA_util-trans"/>
</dbReference>
<gene>
    <name evidence="3" type="ORF">SAMN05216498_0481</name>
</gene>
<dbReference type="InterPro" id="IPR029057">
    <property type="entry name" value="PRTase-like"/>
</dbReference>